<comment type="caution">
    <text evidence="2">The sequence shown here is derived from an EMBL/GenBank/DDBJ whole genome shotgun (WGS) entry which is preliminary data.</text>
</comment>
<keyword evidence="1" id="KW-1133">Transmembrane helix</keyword>
<evidence type="ECO:0000256" key="1">
    <source>
        <dbReference type="SAM" id="Phobius"/>
    </source>
</evidence>
<reference evidence="2 3" key="1">
    <citation type="submission" date="2014-01" db="EMBL/GenBank/DDBJ databases">
        <authorList>
            <person name="Dobos K."/>
            <person name="Lenaerts A."/>
            <person name="Ordway D."/>
            <person name="DeGroote M.A."/>
            <person name="Parker T."/>
            <person name="Sizemore C."/>
            <person name="Tallon L.J."/>
            <person name="Sadzewicz L.K."/>
            <person name="Sengamalay N."/>
            <person name="Fraser C.M."/>
            <person name="Hine E."/>
            <person name="Shefchek K.A."/>
            <person name="Das S.P."/>
            <person name="Tettelin H."/>
        </authorList>
    </citation>
    <scope>NUCLEOTIDE SEQUENCE [LARGE SCALE GENOMIC DNA]</scope>
    <source>
        <strain evidence="2 3">Harvey</strain>
    </source>
</reference>
<protein>
    <submittedName>
        <fullName evidence="2">Uncharacterized protein</fullName>
    </submittedName>
</protein>
<feature type="transmembrane region" description="Helical" evidence="1">
    <location>
        <begin position="56"/>
        <end position="75"/>
    </location>
</feature>
<keyword evidence="1" id="KW-0472">Membrane</keyword>
<keyword evidence="1" id="KW-0812">Transmembrane</keyword>
<keyword evidence="3" id="KW-1185">Reference proteome</keyword>
<dbReference type="EMBL" id="JAOL01000048">
    <property type="protein sequence ID" value="EUA93713.1"/>
    <property type="molecule type" value="Genomic_DNA"/>
</dbReference>
<feature type="transmembrane region" description="Helical" evidence="1">
    <location>
        <begin position="21"/>
        <end position="44"/>
    </location>
</feature>
<evidence type="ECO:0000313" key="2">
    <source>
        <dbReference type="EMBL" id="EUA93713.1"/>
    </source>
</evidence>
<dbReference type="Proteomes" id="UP000020681">
    <property type="component" value="Unassembled WGS sequence"/>
</dbReference>
<name>A0ABN0R945_MYCUL</name>
<organism evidence="2 3">
    <name type="scientific">Mycobacterium ulcerans str. Harvey</name>
    <dbReference type="NCBI Taxonomy" id="1299332"/>
    <lineage>
        <taxon>Bacteria</taxon>
        <taxon>Bacillati</taxon>
        <taxon>Actinomycetota</taxon>
        <taxon>Actinomycetes</taxon>
        <taxon>Mycobacteriales</taxon>
        <taxon>Mycobacteriaceae</taxon>
        <taxon>Mycobacterium</taxon>
        <taxon>Mycobacterium ulcerans group</taxon>
    </lineage>
</organism>
<proteinExistence type="predicted"/>
<evidence type="ECO:0000313" key="3">
    <source>
        <dbReference type="Proteomes" id="UP000020681"/>
    </source>
</evidence>
<accession>A0ABN0R945</accession>
<sequence length="91" mass="9885">MTDEAQRAEWNVVLRPYWTPVVAYTAAILIVAAHVAGGLFLKVGSSGMIFRPVIKWRWALGLILAGAVLLFTHALRIGAAGISVRNLWAIS</sequence>
<gene>
    <name evidence="2" type="ORF">I551_9014</name>
</gene>